<dbReference type="PROSITE" id="PS50999">
    <property type="entry name" value="COX2_TM"/>
    <property type="match status" value="1"/>
</dbReference>
<comment type="similarity">
    <text evidence="2">Belongs to the cytochrome c oxidase subunit 2 family.</text>
</comment>
<name>A0A9E7R3S4_9EURY</name>
<dbReference type="GO" id="GO:0005507">
    <property type="term" value="F:copper ion binding"/>
    <property type="evidence" value="ECO:0007669"/>
    <property type="project" value="InterPro"/>
</dbReference>
<reference evidence="17" key="1">
    <citation type="submission" date="2022-09" db="EMBL/GenBank/DDBJ databases">
        <title>Diverse halophilic archaea isolated from saline environments.</title>
        <authorList>
            <person name="Cui H.-L."/>
        </authorList>
    </citation>
    <scope>NUCLEOTIDE SEQUENCE</scope>
    <source>
        <strain evidence="17">ZS-35-S2</strain>
    </source>
</reference>
<keyword evidence="6 14" id="KW-0812">Transmembrane</keyword>
<dbReference type="InterPro" id="IPR011759">
    <property type="entry name" value="Cyt_c_oxidase_su2_TM_dom"/>
</dbReference>
<dbReference type="Proteomes" id="UP001057580">
    <property type="component" value="Chromosome"/>
</dbReference>
<dbReference type="AlphaFoldDB" id="A0A9E7R3S4"/>
<evidence type="ECO:0000256" key="4">
    <source>
        <dbReference type="ARBA" id="ARBA00022448"/>
    </source>
</evidence>
<keyword evidence="4" id="KW-0813">Transport</keyword>
<evidence type="ECO:0000256" key="5">
    <source>
        <dbReference type="ARBA" id="ARBA00022660"/>
    </source>
</evidence>
<evidence type="ECO:0000313" key="18">
    <source>
        <dbReference type="Proteomes" id="UP001057580"/>
    </source>
</evidence>
<evidence type="ECO:0000256" key="3">
    <source>
        <dbReference type="ARBA" id="ARBA00012949"/>
    </source>
</evidence>
<keyword evidence="12 14" id="KW-0472">Membrane</keyword>
<evidence type="ECO:0000256" key="12">
    <source>
        <dbReference type="ARBA" id="ARBA00023136"/>
    </source>
</evidence>
<dbReference type="GeneID" id="74941379"/>
<dbReference type="InterPro" id="IPR045187">
    <property type="entry name" value="CcO_II"/>
</dbReference>
<proteinExistence type="inferred from homology"/>
<evidence type="ECO:0000256" key="10">
    <source>
        <dbReference type="ARBA" id="ARBA00022989"/>
    </source>
</evidence>
<dbReference type="Pfam" id="PF00116">
    <property type="entry name" value="COX2"/>
    <property type="match status" value="1"/>
</dbReference>
<dbReference type="EC" id="7.1.1.9" evidence="3"/>
<keyword evidence="18" id="KW-1185">Reference proteome</keyword>
<accession>A0A9E7R3S4</accession>
<evidence type="ECO:0000256" key="6">
    <source>
        <dbReference type="ARBA" id="ARBA00022692"/>
    </source>
</evidence>
<dbReference type="GO" id="GO:0042773">
    <property type="term" value="P:ATP synthesis coupled electron transport"/>
    <property type="evidence" value="ECO:0007669"/>
    <property type="project" value="TreeGrafter"/>
</dbReference>
<feature type="domain" description="Cytochrome oxidase subunit II copper A binding" evidence="15">
    <location>
        <begin position="140"/>
        <end position="258"/>
    </location>
</feature>
<dbReference type="PANTHER" id="PTHR22888">
    <property type="entry name" value="CYTOCHROME C OXIDASE, SUBUNIT II"/>
    <property type="match status" value="1"/>
</dbReference>
<evidence type="ECO:0000256" key="14">
    <source>
        <dbReference type="SAM" id="Phobius"/>
    </source>
</evidence>
<dbReference type="SUPFAM" id="SSF81464">
    <property type="entry name" value="Cytochrome c oxidase subunit II-like, transmembrane region"/>
    <property type="match status" value="1"/>
</dbReference>
<evidence type="ECO:0000256" key="9">
    <source>
        <dbReference type="ARBA" id="ARBA00022982"/>
    </source>
</evidence>
<dbReference type="NCBIfam" id="TIGR02866">
    <property type="entry name" value="CoxB"/>
    <property type="match status" value="1"/>
</dbReference>
<dbReference type="SUPFAM" id="SSF49503">
    <property type="entry name" value="Cupredoxins"/>
    <property type="match status" value="1"/>
</dbReference>
<dbReference type="Pfam" id="PF02790">
    <property type="entry name" value="COX2_TM"/>
    <property type="match status" value="1"/>
</dbReference>
<dbReference type="Gene3D" id="1.10.287.90">
    <property type="match status" value="1"/>
</dbReference>
<keyword evidence="9" id="KW-0249">Electron transport</keyword>
<keyword evidence="5" id="KW-0679">Respiratory chain</keyword>
<dbReference type="GO" id="GO:0016491">
    <property type="term" value="F:oxidoreductase activity"/>
    <property type="evidence" value="ECO:0007669"/>
    <property type="project" value="InterPro"/>
</dbReference>
<keyword evidence="10 14" id="KW-1133">Transmembrane helix</keyword>
<evidence type="ECO:0000256" key="8">
    <source>
        <dbReference type="ARBA" id="ARBA00022967"/>
    </source>
</evidence>
<dbReference type="PRINTS" id="PR01166">
    <property type="entry name" value="CYCOXIDASEII"/>
</dbReference>
<dbReference type="PROSITE" id="PS50857">
    <property type="entry name" value="COX2_CUA"/>
    <property type="match status" value="1"/>
</dbReference>
<evidence type="ECO:0000256" key="11">
    <source>
        <dbReference type="ARBA" id="ARBA00023008"/>
    </source>
</evidence>
<dbReference type="CDD" id="cd13914">
    <property type="entry name" value="CuRO_HCO_II_like_3"/>
    <property type="match status" value="1"/>
</dbReference>
<keyword evidence="11" id="KW-0186">Copper</keyword>
<sequence>MRHRRAALRALLGVGLLALLAEPVAAQTSINSELISGLNLDLLYVAIPITILVEGILIYTVIRYRADKVDEAKPTQENRRLEITWTVATAVILLFVGFAAYQVLGVAAVGGVTASTNPNAQPAAVTEDFDGAIGPNPEETNAVQIDVVAAKYFWEYNYETENGTVSGTSTAGEALKIPTDRPVYLHITSTDWLHAFHVPDLGLKQDAFPGQYNTIKTVAYEEGSYQLYCAEYCGVGHSGMLGQVDVVSSEEYEEYLDSKQSEE</sequence>
<feature type="domain" description="Cytochrome oxidase subunit II transmembrane region profile" evidence="16">
    <location>
        <begin position="12"/>
        <end position="111"/>
    </location>
</feature>
<dbReference type="InterPro" id="IPR036257">
    <property type="entry name" value="Cyt_c_oxidase_su2_TM_sf"/>
</dbReference>
<evidence type="ECO:0000256" key="13">
    <source>
        <dbReference type="ARBA" id="ARBA00031389"/>
    </source>
</evidence>
<keyword evidence="8" id="KW-1278">Translocase</keyword>
<evidence type="ECO:0000313" key="17">
    <source>
        <dbReference type="EMBL" id="UWM55281.1"/>
    </source>
</evidence>
<evidence type="ECO:0000256" key="2">
    <source>
        <dbReference type="ARBA" id="ARBA00007866"/>
    </source>
</evidence>
<dbReference type="InterPro" id="IPR002429">
    <property type="entry name" value="CcO_II-like_C"/>
</dbReference>
<gene>
    <name evidence="17" type="primary">coxB</name>
    <name evidence="17" type="ORF">N0B31_03115</name>
</gene>
<evidence type="ECO:0000256" key="1">
    <source>
        <dbReference type="ARBA" id="ARBA00004141"/>
    </source>
</evidence>
<evidence type="ECO:0000259" key="15">
    <source>
        <dbReference type="PROSITE" id="PS50857"/>
    </source>
</evidence>
<protein>
    <recommendedName>
        <fullName evidence="3">cytochrome-c oxidase</fullName>
        <ecNumber evidence="3">7.1.1.9</ecNumber>
    </recommendedName>
    <alternativeName>
        <fullName evidence="13">Cytochrome c oxidase polypeptide II</fullName>
    </alternativeName>
</protein>
<evidence type="ECO:0000259" key="16">
    <source>
        <dbReference type="PROSITE" id="PS50999"/>
    </source>
</evidence>
<feature type="transmembrane region" description="Helical" evidence="14">
    <location>
        <begin position="83"/>
        <end position="104"/>
    </location>
</feature>
<comment type="subcellular location">
    <subcellularLocation>
        <location evidence="1">Membrane</location>
        <topology evidence="1">Multi-pass membrane protein</topology>
    </subcellularLocation>
</comment>
<dbReference type="InterPro" id="IPR014222">
    <property type="entry name" value="Cyt_c_oxidase_su2"/>
</dbReference>
<dbReference type="GO" id="GO:0016020">
    <property type="term" value="C:membrane"/>
    <property type="evidence" value="ECO:0007669"/>
    <property type="project" value="UniProtKB-SubCell"/>
</dbReference>
<dbReference type="InterPro" id="IPR008972">
    <property type="entry name" value="Cupredoxin"/>
</dbReference>
<dbReference type="GO" id="GO:0004129">
    <property type="term" value="F:cytochrome-c oxidase activity"/>
    <property type="evidence" value="ECO:0007669"/>
    <property type="project" value="UniProtKB-EC"/>
</dbReference>
<organism evidence="17 18">
    <name type="scientific">Salinirubellus salinus</name>
    <dbReference type="NCBI Taxonomy" id="1364945"/>
    <lineage>
        <taxon>Archaea</taxon>
        <taxon>Methanobacteriati</taxon>
        <taxon>Methanobacteriota</taxon>
        <taxon>Stenosarchaea group</taxon>
        <taxon>Halobacteria</taxon>
        <taxon>Halobacteriales</taxon>
        <taxon>Natronomonadaceae</taxon>
        <taxon>Salinirubellus</taxon>
    </lineage>
</organism>
<dbReference type="PANTHER" id="PTHR22888:SF9">
    <property type="entry name" value="CYTOCHROME C OXIDASE SUBUNIT 2"/>
    <property type="match status" value="1"/>
</dbReference>
<dbReference type="KEGG" id="ssai:N0B31_03115"/>
<evidence type="ECO:0000256" key="7">
    <source>
        <dbReference type="ARBA" id="ARBA00022723"/>
    </source>
</evidence>
<feature type="transmembrane region" description="Helical" evidence="14">
    <location>
        <begin position="42"/>
        <end position="62"/>
    </location>
</feature>
<dbReference type="RefSeq" id="WP_260594347.1">
    <property type="nucleotide sequence ID" value="NZ_CP104003.1"/>
</dbReference>
<dbReference type="EMBL" id="CP104003">
    <property type="protein sequence ID" value="UWM55281.1"/>
    <property type="molecule type" value="Genomic_DNA"/>
</dbReference>
<keyword evidence="7" id="KW-0479">Metal-binding</keyword>
<dbReference type="Gene3D" id="2.60.40.420">
    <property type="entry name" value="Cupredoxins - blue copper proteins"/>
    <property type="match status" value="1"/>
</dbReference>